<gene>
    <name evidence="2" type="ORF">TDIS_0126</name>
</gene>
<dbReference type="PANTHER" id="PTHR13696">
    <property type="entry name" value="P-LOOP CONTAINING NUCLEOSIDE TRIPHOSPHATE HYDROLASE"/>
    <property type="match status" value="1"/>
</dbReference>
<dbReference type="RefSeq" id="WP_279614527.1">
    <property type="nucleotide sequence ID" value="NZ_LWLG01000001.1"/>
</dbReference>
<dbReference type="STRING" id="999894.TDIS_0126"/>
<name>A0A179D7N6_9BACT</name>
<accession>A0A179D7N6</accession>
<dbReference type="EMBL" id="LWLG01000001">
    <property type="protein sequence ID" value="OAQ21608.1"/>
    <property type="molecule type" value="Genomic_DNA"/>
</dbReference>
<dbReference type="PATRIC" id="fig|999894.6.peg.127"/>
<dbReference type="PANTHER" id="PTHR13696:SF52">
    <property type="entry name" value="PARA FAMILY PROTEIN CT_582"/>
    <property type="match status" value="1"/>
</dbReference>
<dbReference type="AlphaFoldDB" id="A0A179D7N6"/>
<comment type="caution">
    <text evidence="2">The sequence shown here is derived from an EMBL/GenBank/DDBJ whole genome shotgun (WGS) entry which is preliminary data.</text>
</comment>
<dbReference type="CDD" id="cd02042">
    <property type="entry name" value="ParAB_family"/>
    <property type="match status" value="1"/>
</dbReference>
<dbReference type="Pfam" id="PF13614">
    <property type="entry name" value="AAA_31"/>
    <property type="match status" value="1"/>
</dbReference>
<protein>
    <submittedName>
        <fullName evidence="2">Chromosome (Plasmid) partitioning protein ParA</fullName>
    </submittedName>
</protein>
<dbReference type="InterPro" id="IPR025669">
    <property type="entry name" value="AAA_dom"/>
</dbReference>
<organism evidence="2 3">
    <name type="scientific">Thermosulfurimonas dismutans</name>
    <dbReference type="NCBI Taxonomy" id="999894"/>
    <lineage>
        <taxon>Bacteria</taxon>
        <taxon>Pseudomonadati</taxon>
        <taxon>Thermodesulfobacteriota</taxon>
        <taxon>Thermodesulfobacteria</taxon>
        <taxon>Thermodesulfobacteriales</taxon>
        <taxon>Thermodesulfobacteriaceae</taxon>
        <taxon>Thermosulfurimonas</taxon>
    </lineage>
</organism>
<dbReference type="FunFam" id="3.40.50.300:FF:000285">
    <property type="entry name" value="Sporulation initiation inhibitor Soj"/>
    <property type="match status" value="1"/>
</dbReference>
<dbReference type="PIRSF" id="PIRSF009320">
    <property type="entry name" value="Nuc_binding_HP_1000"/>
    <property type="match status" value="1"/>
</dbReference>
<feature type="domain" description="AAA" evidence="1">
    <location>
        <begin position="2"/>
        <end position="173"/>
    </location>
</feature>
<reference evidence="2 3" key="1">
    <citation type="submission" date="2016-04" db="EMBL/GenBank/DDBJ databases">
        <title>Genome analysis of Thermosulfurimonas dismutans, the first thermophilic sulfur-disproportionating bacterium of the phylum Thermodesulfobacteria.</title>
        <authorList>
            <person name="Mardanov A.V."/>
            <person name="Beletsky A.V."/>
            <person name="Kadnikov V.V."/>
            <person name="Slobodkin A.I."/>
            <person name="Ravin N.V."/>
        </authorList>
    </citation>
    <scope>NUCLEOTIDE SEQUENCE [LARGE SCALE GENOMIC DNA]</scope>
    <source>
        <strain evidence="2 3">S95</strain>
    </source>
</reference>
<dbReference type="Gene3D" id="3.40.50.300">
    <property type="entry name" value="P-loop containing nucleotide triphosphate hydrolases"/>
    <property type="match status" value="1"/>
</dbReference>
<proteinExistence type="predicted"/>
<keyword evidence="3" id="KW-1185">Reference proteome</keyword>
<evidence type="ECO:0000313" key="2">
    <source>
        <dbReference type="EMBL" id="OAQ21608.1"/>
    </source>
</evidence>
<dbReference type="InterPro" id="IPR050678">
    <property type="entry name" value="DNA_Partitioning_ATPase"/>
</dbReference>
<dbReference type="SUPFAM" id="SSF52540">
    <property type="entry name" value="P-loop containing nucleoside triphosphate hydrolases"/>
    <property type="match status" value="1"/>
</dbReference>
<dbReference type="InterPro" id="IPR027417">
    <property type="entry name" value="P-loop_NTPase"/>
</dbReference>
<evidence type="ECO:0000259" key="1">
    <source>
        <dbReference type="Pfam" id="PF13614"/>
    </source>
</evidence>
<dbReference type="Proteomes" id="UP000078390">
    <property type="component" value="Unassembled WGS sequence"/>
</dbReference>
<sequence>MILALANQKGGVGKTTVAINLSAALAEHGYEVLLVDLDPQANASSGLGVRVAARRSLYAALCGKAPLKDLIINTPFGIDLIPSSVELAGGELELSSLPGREWRLKQVLSGIITSYDFVILDCPPSLGLLTVNALCVAKGVIIPLQCEYYALEGLSLLVKTLRRIRENLNPDLFIFGIVLTMHDVRNRLSREVAEEARKHFKWTVFETLIPRTVRLSEAPSHGIPITKYDPQGKGAQAFLSLAEEVLKRARKEKR</sequence>
<evidence type="ECO:0000313" key="3">
    <source>
        <dbReference type="Proteomes" id="UP000078390"/>
    </source>
</evidence>